<dbReference type="InterPro" id="IPR038772">
    <property type="entry name" value="Sph/SMPD2-like"/>
</dbReference>
<dbReference type="InterPro" id="IPR005135">
    <property type="entry name" value="Endo/exonuclease/phosphatase"/>
</dbReference>
<keyword evidence="1" id="KW-0732">Signal</keyword>
<gene>
    <name evidence="3" type="ORF">NYR02_16620</name>
</gene>
<proteinExistence type="predicted"/>
<keyword evidence="4" id="KW-1185">Reference proteome</keyword>
<dbReference type="Proteomes" id="UP001147830">
    <property type="component" value="Unassembled WGS sequence"/>
</dbReference>
<dbReference type="RefSeq" id="WP_260977475.1">
    <property type="nucleotide sequence ID" value="NZ_JAOANI010000028.1"/>
</dbReference>
<reference evidence="3" key="2">
    <citation type="submission" date="2022-08" db="EMBL/GenBank/DDBJ databases">
        <authorList>
            <person name="Dong C."/>
        </authorList>
    </citation>
    <scope>NUCLEOTIDE SEQUENCE</scope>
    <source>
        <strain evidence="3">59MF3M-4</strain>
    </source>
</reference>
<dbReference type="AlphaFoldDB" id="A0A9X3AJN3"/>
<keyword evidence="3" id="KW-0255">Endonuclease</keyword>
<dbReference type="PANTHER" id="PTHR16320:SF23">
    <property type="entry name" value="SPHINGOMYELINASE C 1"/>
    <property type="match status" value="1"/>
</dbReference>
<dbReference type="GO" id="GO:0004519">
    <property type="term" value="F:endonuclease activity"/>
    <property type="evidence" value="ECO:0007669"/>
    <property type="project" value="UniProtKB-KW"/>
</dbReference>
<dbReference type="SUPFAM" id="SSF56219">
    <property type="entry name" value="DNase I-like"/>
    <property type="match status" value="1"/>
</dbReference>
<feature type="domain" description="Endonuclease/exonuclease/phosphatase" evidence="2">
    <location>
        <begin position="101"/>
        <end position="287"/>
    </location>
</feature>
<dbReference type="Pfam" id="PF03372">
    <property type="entry name" value="Exo_endo_phos"/>
    <property type="match status" value="1"/>
</dbReference>
<accession>A0A9X3AJN3</accession>
<protein>
    <submittedName>
        <fullName evidence="3">Endonuclease/exonuclease/phosphatase family protein</fullName>
    </submittedName>
</protein>
<reference evidence="3" key="1">
    <citation type="journal article" date="2022" name="Front. Microbiol.">
        <title>Genome-based taxonomic rearrangement of Oceanobacter-related bacteria including the description of Thalassolituus hydrocarbonoclasticus sp. nov. and Thalassolituus pacificus sp. nov. and emended description of the genus Thalassolituus.</title>
        <authorList>
            <person name="Dong C."/>
            <person name="Wei L."/>
            <person name="Wang J."/>
            <person name="Lai Q."/>
            <person name="Huang Z."/>
            <person name="Shao Z."/>
        </authorList>
    </citation>
    <scope>NUCLEOTIDE SEQUENCE</scope>
    <source>
        <strain evidence="3">59MF3M-4</strain>
    </source>
</reference>
<dbReference type="Gene3D" id="3.60.10.10">
    <property type="entry name" value="Endonuclease/exonuclease/phosphatase"/>
    <property type="match status" value="1"/>
</dbReference>
<name>A0A9X3AJN3_9GAMM</name>
<dbReference type="EMBL" id="JAOANI010000028">
    <property type="protein sequence ID" value="MCT7360646.1"/>
    <property type="molecule type" value="Genomic_DNA"/>
</dbReference>
<dbReference type="PANTHER" id="PTHR16320">
    <property type="entry name" value="SPHINGOMYELINASE FAMILY MEMBER"/>
    <property type="match status" value="1"/>
</dbReference>
<evidence type="ECO:0000259" key="2">
    <source>
        <dbReference type="Pfam" id="PF03372"/>
    </source>
</evidence>
<sequence>MKVAALALLALTPLLTTQVQASSSTPSMNSNYSTHPVQWYNAVSELEYFDTNFTTTWVTNPACDNSADFTAVTYNIFHNVGFVYDFGDEMEQSLGKVTECADVIMLQEAWDYDDMYEDGPVDDFAARGFEDTYGGGSNYCNGSDIEADCPGLMIFSRHGYAKKLGYHKYNATSGIDGVKGKGVIGAIVEKNGQYIYVFNTHLVYGSAQHFGGNSSDDNARRGQMNEAISWMKEKIDANAAQFPPAAVILGGDFNTDLQNPAAVQNVTQSSLWDQMALIRNQSTEVRDGLQYSYWPKDACCEDTGPNGLATDDYAWFDYTLVLDAANWNIDAPTTGCGVNRVNTSVWAPEWRGQDGQRYLAYYTHSDHYGSLTEIDFCQP</sequence>
<evidence type="ECO:0000313" key="3">
    <source>
        <dbReference type="EMBL" id="MCT7360646.1"/>
    </source>
</evidence>
<evidence type="ECO:0000256" key="1">
    <source>
        <dbReference type="SAM" id="SignalP"/>
    </source>
</evidence>
<evidence type="ECO:0000313" key="4">
    <source>
        <dbReference type="Proteomes" id="UP001147830"/>
    </source>
</evidence>
<organism evidence="3 4">
    <name type="scientific">Thalassolituus pacificus</name>
    <dbReference type="NCBI Taxonomy" id="2975440"/>
    <lineage>
        <taxon>Bacteria</taxon>
        <taxon>Pseudomonadati</taxon>
        <taxon>Pseudomonadota</taxon>
        <taxon>Gammaproteobacteria</taxon>
        <taxon>Oceanospirillales</taxon>
        <taxon>Oceanospirillaceae</taxon>
        <taxon>Thalassolituus</taxon>
    </lineage>
</organism>
<feature type="chain" id="PRO_5040831045" evidence="1">
    <location>
        <begin position="22"/>
        <end position="379"/>
    </location>
</feature>
<feature type="signal peptide" evidence="1">
    <location>
        <begin position="1"/>
        <end position="21"/>
    </location>
</feature>
<dbReference type="GO" id="GO:0004767">
    <property type="term" value="F:sphingomyelin phosphodiesterase activity"/>
    <property type="evidence" value="ECO:0007669"/>
    <property type="project" value="InterPro"/>
</dbReference>
<keyword evidence="3" id="KW-0378">Hydrolase</keyword>
<dbReference type="InterPro" id="IPR036691">
    <property type="entry name" value="Endo/exonu/phosph_ase_sf"/>
</dbReference>
<keyword evidence="3" id="KW-0540">Nuclease</keyword>
<comment type="caution">
    <text evidence="3">The sequence shown here is derived from an EMBL/GenBank/DDBJ whole genome shotgun (WGS) entry which is preliminary data.</text>
</comment>